<dbReference type="AlphaFoldDB" id="A0AAW1S999"/>
<evidence type="ECO:0000313" key="1">
    <source>
        <dbReference type="EMBL" id="KAK9842169.1"/>
    </source>
</evidence>
<dbReference type="Proteomes" id="UP001485043">
    <property type="component" value="Unassembled WGS sequence"/>
</dbReference>
<proteinExistence type="predicted"/>
<gene>
    <name evidence="1" type="ORF">WJX84_008762</name>
</gene>
<comment type="caution">
    <text evidence="1">The sequence shown here is derived from an EMBL/GenBank/DDBJ whole genome shotgun (WGS) entry which is preliminary data.</text>
</comment>
<reference evidence="1 2" key="1">
    <citation type="journal article" date="2024" name="Nat. Commun.">
        <title>Phylogenomics reveals the evolutionary origins of lichenization in chlorophyte algae.</title>
        <authorList>
            <person name="Puginier C."/>
            <person name="Libourel C."/>
            <person name="Otte J."/>
            <person name="Skaloud P."/>
            <person name="Haon M."/>
            <person name="Grisel S."/>
            <person name="Petersen M."/>
            <person name="Berrin J.G."/>
            <person name="Delaux P.M."/>
            <person name="Dal Grande F."/>
            <person name="Keller J."/>
        </authorList>
    </citation>
    <scope>NUCLEOTIDE SEQUENCE [LARGE SCALE GENOMIC DNA]</scope>
    <source>
        <strain evidence="1 2">SAG 2523</strain>
    </source>
</reference>
<organism evidence="1 2">
    <name type="scientific">Apatococcus fuscideae</name>
    <dbReference type="NCBI Taxonomy" id="2026836"/>
    <lineage>
        <taxon>Eukaryota</taxon>
        <taxon>Viridiplantae</taxon>
        <taxon>Chlorophyta</taxon>
        <taxon>core chlorophytes</taxon>
        <taxon>Trebouxiophyceae</taxon>
        <taxon>Chlorellales</taxon>
        <taxon>Chlorellaceae</taxon>
        <taxon>Apatococcus</taxon>
    </lineage>
</organism>
<dbReference type="EMBL" id="JALJOV010001731">
    <property type="protein sequence ID" value="KAK9842169.1"/>
    <property type="molecule type" value="Genomic_DNA"/>
</dbReference>
<evidence type="ECO:0000313" key="2">
    <source>
        <dbReference type="Proteomes" id="UP001485043"/>
    </source>
</evidence>
<name>A0AAW1S999_9CHLO</name>
<keyword evidence="2" id="KW-1185">Reference proteome</keyword>
<protein>
    <submittedName>
        <fullName evidence="1">Uncharacterized protein</fullName>
    </submittedName>
</protein>
<sequence length="210" mass="22761">MSSLESSQSRFQVVVAPSLHSLQLQAADLSGAMQVPGSWSCQKKCVQKAHMRACPLTDAVPVGQHADSDPSSEQRKGCLRKAYVDRLTVQVLNEYLKDKLIKALQWLPRNKRRPGLIQDFRDFLELPSTNSSLDPMPHSSSIKAGSQEHSGGGVCPCASGLPDSQLAAEAAQKEPICLQSFAPISEVCACLAYDCMDSSIYSMGNCLAYN</sequence>
<accession>A0AAW1S999</accession>